<dbReference type="Proteomes" id="UP001519460">
    <property type="component" value="Unassembled WGS sequence"/>
</dbReference>
<protein>
    <recommendedName>
        <fullName evidence="3">CMP/dCMP-type deaminase domain-containing protein</fullName>
    </recommendedName>
</protein>
<dbReference type="InterPro" id="IPR016192">
    <property type="entry name" value="APOBEC/CMP_deaminase_Zn-bd"/>
</dbReference>
<dbReference type="PROSITE" id="PS00903">
    <property type="entry name" value="CYT_DCMP_DEAMINASES_1"/>
    <property type="match status" value="1"/>
</dbReference>
<accession>A0ABD0JHQ2</accession>
<comment type="caution">
    <text evidence="1">The sequence shown here is derived from an EMBL/GenBank/DDBJ whole genome shotgun (WGS) entry which is preliminary data.</text>
</comment>
<evidence type="ECO:0000313" key="1">
    <source>
        <dbReference type="EMBL" id="KAK7474440.1"/>
    </source>
</evidence>
<gene>
    <name evidence="1" type="ORF">BaRGS_00034323</name>
</gene>
<sequence length="377" mass="45417">MYEILETFKNSGLHGTGWPVTTYAVVPASILGDKIIVQNSTVHAEKRLVQKLSQNIGKVEDLQNLTNLKIFLNYSPCADCADVIADFARDVRGKLQVHVVFASLYNIQRESCQKNCNHKLCDTVRHEENKEGLKLLLEAGVILKTFCAADWDELQATLGFNLENIVRERWDDGLDEDEVMEDDLWELLGEEIENVQRLNEMKEEWIEEQKEKWIEEETERRLSEIKEEWLDEKEDDWIEEETERRLDELIQKWLEERKDDWIESEVNFRWEENLWDPWDDDEDEDFREVEEAWEMEQEQIFMDNWEDDVREQYEGDVLREAKNEWEIEEEETFGNEWESELRGQHEDEVLCDVEAAWETEEQFKFEQIWENENRWLY</sequence>
<reference evidence="1 2" key="1">
    <citation type="journal article" date="2023" name="Sci. Data">
        <title>Genome assembly of the Korean intertidal mud-creeper Batillaria attramentaria.</title>
        <authorList>
            <person name="Patra A.K."/>
            <person name="Ho P.T."/>
            <person name="Jun S."/>
            <person name="Lee S.J."/>
            <person name="Kim Y."/>
            <person name="Won Y.J."/>
        </authorList>
    </citation>
    <scope>NUCLEOTIDE SEQUENCE [LARGE SCALE GENOMIC DNA]</scope>
    <source>
        <strain evidence="1">Wonlab-2016</strain>
    </source>
</reference>
<dbReference type="AlphaFoldDB" id="A0ABD0JHQ2"/>
<organism evidence="1 2">
    <name type="scientific">Batillaria attramentaria</name>
    <dbReference type="NCBI Taxonomy" id="370345"/>
    <lineage>
        <taxon>Eukaryota</taxon>
        <taxon>Metazoa</taxon>
        <taxon>Spiralia</taxon>
        <taxon>Lophotrochozoa</taxon>
        <taxon>Mollusca</taxon>
        <taxon>Gastropoda</taxon>
        <taxon>Caenogastropoda</taxon>
        <taxon>Sorbeoconcha</taxon>
        <taxon>Cerithioidea</taxon>
        <taxon>Batillariidae</taxon>
        <taxon>Batillaria</taxon>
    </lineage>
</organism>
<proteinExistence type="predicted"/>
<dbReference type="EMBL" id="JACVVK020000437">
    <property type="protein sequence ID" value="KAK7474440.1"/>
    <property type="molecule type" value="Genomic_DNA"/>
</dbReference>
<name>A0ABD0JHQ2_9CAEN</name>
<dbReference type="Gene3D" id="3.40.140.10">
    <property type="entry name" value="Cytidine Deaminase, domain 2"/>
    <property type="match status" value="1"/>
</dbReference>
<evidence type="ECO:0000313" key="2">
    <source>
        <dbReference type="Proteomes" id="UP001519460"/>
    </source>
</evidence>
<evidence type="ECO:0008006" key="3">
    <source>
        <dbReference type="Google" id="ProtNLM"/>
    </source>
</evidence>
<dbReference type="Pfam" id="PF18775">
    <property type="entry name" value="APOBEC4"/>
    <property type="match status" value="1"/>
</dbReference>
<keyword evidence="2" id="KW-1185">Reference proteome</keyword>